<keyword evidence="2" id="KW-1185">Reference proteome</keyword>
<dbReference type="Proteomes" id="UP001157006">
    <property type="component" value="Chromosome 1L"/>
</dbReference>
<reference evidence="1 2" key="1">
    <citation type="submission" date="2023-01" db="EMBL/GenBank/DDBJ databases">
        <authorList>
            <person name="Kreplak J."/>
        </authorList>
    </citation>
    <scope>NUCLEOTIDE SEQUENCE [LARGE SCALE GENOMIC DNA]</scope>
</reference>
<proteinExistence type="predicted"/>
<evidence type="ECO:0000313" key="2">
    <source>
        <dbReference type="Proteomes" id="UP001157006"/>
    </source>
</evidence>
<evidence type="ECO:0000313" key="1">
    <source>
        <dbReference type="EMBL" id="CAI8587650.1"/>
    </source>
</evidence>
<dbReference type="AlphaFoldDB" id="A0AAV0YNI2"/>
<sequence>MLYRGKRCHQIVSNGSETKKVRSCRASIGIIGWAVCAYQDMESIKSSSSGIPGLGPRAGVILLRPFSGDRNKESLLTYIINALHSKELSNESYFPELAWLETPNDYISIWMAVKKHNSLLHKSNYNHWFNVIRITLYLWTSYLHHLRLGVLLQLSQKPNISLSRMRSHHSDCQNRTRTFSDDATFKKGIQNHKTTLQQREK</sequence>
<organism evidence="1 2">
    <name type="scientific">Vicia faba</name>
    <name type="common">Broad bean</name>
    <name type="synonym">Faba vulgaris</name>
    <dbReference type="NCBI Taxonomy" id="3906"/>
    <lineage>
        <taxon>Eukaryota</taxon>
        <taxon>Viridiplantae</taxon>
        <taxon>Streptophyta</taxon>
        <taxon>Embryophyta</taxon>
        <taxon>Tracheophyta</taxon>
        <taxon>Spermatophyta</taxon>
        <taxon>Magnoliopsida</taxon>
        <taxon>eudicotyledons</taxon>
        <taxon>Gunneridae</taxon>
        <taxon>Pentapetalae</taxon>
        <taxon>rosids</taxon>
        <taxon>fabids</taxon>
        <taxon>Fabales</taxon>
        <taxon>Fabaceae</taxon>
        <taxon>Papilionoideae</taxon>
        <taxon>50 kb inversion clade</taxon>
        <taxon>NPAAA clade</taxon>
        <taxon>Hologalegina</taxon>
        <taxon>IRL clade</taxon>
        <taxon>Fabeae</taxon>
        <taxon>Vicia</taxon>
    </lineage>
</organism>
<gene>
    <name evidence="1" type="ORF">VFH_I309960</name>
</gene>
<accession>A0AAV0YNI2</accession>
<protein>
    <submittedName>
        <fullName evidence="1">Uncharacterized protein</fullName>
    </submittedName>
</protein>
<dbReference type="EMBL" id="OX451736">
    <property type="protein sequence ID" value="CAI8587650.1"/>
    <property type="molecule type" value="Genomic_DNA"/>
</dbReference>
<name>A0AAV0YNI2_VICFA</name>